<gene>
    <name evidence="1" type="ORF">M595_0545</name>
</gene>
<keyword evidence="2" id="KW-1185">Reference proteome</keyword>
<evidence type="ECO:0000313" key="1">
    <source>
        <dbReference type="EMBL" id="ERT09446.1"/>
    </source>
</evidence>
<dbReference type="EMBL" id="AUZM01000003">
    <property type="protein sequence ID" value="ERT09446.1"/>
    <property type="molecule type" value="Genomic_DNA"/>
</dbReference>
<sequence length="46" mass="5110">MPVFLLFLGNGVDKIRGIGISRERLIIHVSTISLFLRGAIPCLPIY</sequence>
<accession>U7QSR4</accession>
<dbReference type="Proteomes" id="UP000017127">
    <property type="component" value="Unassembled WGS sequence"/>
</dbReference>
<reference evidence="1 2" key="1">
    <citation type="journal article" date="2013" name="Front. Microbiol.">
        <title>Comparative genomic analyses of the cyanobacterium, Lyngbya aestuarii BL J, a powerful hydrogen producer.</title>
        <authorList>
            <person name="Kothari A."/>
            <person name="Vaughn M."/>
            <person name="Garcia-Pichel F."/>
        </authorList>
    </citation>
    <scope>NUCLEOTIDE SEQUENCE [LARGE SCALE GENOMIC DNA]</scope>
    <source>
        <strain evidence="1 2">BL J</strain>
    </source>
</reference>
<evidence type="ECO:0000313" key="2">
    <source>
        <dbReference type="Proteomes" id="UP000017127"/>
    </source>
</evidence>
<comment type="caution">
    <text evidence="1">The sequence shown here is derived from an EMBL/GenBank/DDBJ whole genome shotgun (WGS) entry which is preliminary data.</text>
</comment>
<dbReference type="AlphaFoldDB" id="U7QSR4"/>
<organism evidence="1 2">
    <name type="scientific">Lyngbya aestuarii BL J</name>
    <dbReference type="NCBI Taxonomy" id="1348334"/>
    <lineage>
        <taxon>Bacteria</taxon>
        <taxon>Bacillati</taxon>
        <taxon>Cyanobacteriota</taxon>
        <taxon>Cyanophyceae</taxon>
        <taxon>Oscillatoriophycideae</taxon>
        <taxon>Oscillatoriales</taxon>
        <taxon>Microcoleaceae</taxon>
        <taxon>Lyngbya</taxon>
    </lineage>
</organism>
<protein>
    <submittedName>
        <fullName evidence="1">Uncharacterized protein</fullName>
    </submittedName>
</protein>
<proteinExistence type="predicted"/>
<name>U7QSR4_9CYAN</name>